<dbReference type="InParanoid" id="A0A074XZA3"/>
<dbReference type="AlphaFoldDB" id="A0A074XZA3"/>
<protein>
    <submittedName>
        <fullName evidence="2">Uncharacterized protein</fullName>
    </submittedName>
</protein>
<feature type="compositionally biased region" description="Polar residues" evidence="1">
    <location>
        <begin position="207"/>
        <end position="217"/>
    </location>
</feature>
<dbReference type="EMBL" id="KL584786">
    <property type="protein sequence ID" value="KEQ90775.1"/>
    <property type="molecule type" value="Genomic_DNA"/>
</dbReference>
<feature type="compositionally biased region" description="Polar residues" evidence="1">
    <location>
        <begin position="1"/>
        <end position="14"/>
    </location>
</feature>
<dbReference type="HOGENOM" id="CLU_1053690_0_0_1"/>
<proteinExistence type="predicted"/>
<reference evidence="2 3" key="1">
    <citation type="journal article" date="2014" name="BMC Genomics">
        <title>Genome sequencing of four Aureobasidium pullulans varieties: biotechnological potential, stress tolerance, and description of new species.</title>
        <authorList>
            <person name="Gostin Ar C."/>
            <person name="Ohm R.A."/>
            <person name="Kogej T."/>
            <person name="Sonjak S."/>
            <person name="Turk M."/>
            <person name="Zajc J."/>
            <person name="Zalar P."/>
            <person name="Grube M."/>
            <person name="Sun H."/>
            <person name="Han J."/>
            <person name="Sharma A."/>
            <person name="Chiniquy J."/>
            <person name="Ngan C.Y."/>
            <person name="Lipzen A."/>
            <person name="Barry K."/>
            <person name="Grigoriev I.V."/>
            <person name="Gunde-Cimerman N."/>
        </authorList>
    </citation>
    <scope>NUCLEOTIDE SEQUENCE [LARGE SCALE GENOMIC DNA]</scope>
    <source>
        <strain evidence="2 3">EXF-2481</strain>
    </source>
</reference>
<keyword evidence="3" id="KW-1185">Reference proteome</keyword>
<evidence type="ECO:0000256" key="1">
    <source>
        <dbReference type="SAM" id="MobiDB-lite"/>
    </source>
</evidence>
<feature type="compositionally biased region" description="Low complexity" evidence="1">
    <location>
        <begin position="144"/>
        <end position="189"/>
    </location>
</feature>
<accession>A0A074XZA3</accession>
<sequence length="264" mass="28912">MYSASNQEQQSRSSGAGDELFVPHSPAAVSPGTAASAIFDGVETSLNDLQQHIDELKQYFRKLKRDKRHLRAILVANHDSAWLEQQIRNAEARDVSPQWEPKWQLGTNRRSAPQISQPFSQGKKRPSESDASTPPTKSRRVREPSLPSGLGSSILSRQTSSSTTSPGISPSSTHKQQIILPPIIRSSLSRPPPQLNNTGAPAFHPNVQPSANRQGMFSNAEAGPGSFTREGTSRTIPMMPVPSESKARPKIRAPRTRGQSSRRK</sequence>
<gene>
    <name evidence="2" type="ORF">AUEXF2481DRAFT_33717</name>
</gene>
<dbReference type="RefSeq" id="XP_013339218.1">
    <property type="nucleotide sequence ID" value="XM_013483764.1"/>
</dbReference>
<feature type="region of interest" description="Disordered" evidence="1">
    <location>
        <begin position="91"/>
        <end position="264"/>
    </location>
</feature>
<name>A0A074XZA3_AURSE</name>
<feature type="region of interest" description="Disordered" evidence="1">
    <location>
        <begin position="1"/>
        <end position="28"/>
    </location>
</feature>
<dbReference type="GeneID" id="25364921"/>
<evidence type="ECO:0000313" key="2">
    <source>
        <dbReference type="EMBL" id="KEQ90775.1"/>
    </source>
</evidence>
<dbReference type="Proteomes" id="UP000030641">
    <property type="component" value="Unassembled WGS sequence"/>
</dbReference>
<dbReference type="OrthoDB" id="10350365at2759"/>
<organism evidence="2 3">
    <name type="scientific">Aureobasidium subglaciale (strain EXF-2481)</name>
    <name type="common">Aureobasidium pullulans var. subglaciale</name>
    <dbReference type="NCBI Taxonomy" id="1043005"/>
    <lineage>
        <taxon>Eukaryota</taxon>
        <taxon>Fungi</taxon>
        <taxon>Dikarya</taxon>
        <taxon>Ascomycota</taxon>
        <taxon>Pezizomycotina</taxon>
        <taxon>Dothideomycetes</taxon>
        <taxon>Dothideomycetidae</taxon>
        <taxon>Dothideales</taxon>
        <taxon>Saccotheciaceae</taxon>
        <taxon>Aureobasidium</taxon>
    </lineage>
</organism>
<evidence type="ECO:0000313" key="3">
    <source>
        <dbReference type="Proteomes" id="UP000030641"/>
    </source>
</evidence>
<feature type="compositionally biased region" description="Basic residues" evidence="1">
    <location>
        <begin position="248"/>
        <end position="264"/>
    </location>
</feature>
<feature type="compositionally biased region" description="Polar residues" evidence="1">
    <location>
        <begin position="105"/>
        <end position="120"/>
    </location>
</feature>